<name>A0A8H5GWW5_9AGAR</name>
<organism evidence="1 2">
    <name type="scientific">Tricholomella constricta</name>
    <dbReference type="NCBI Taxonomy" id="117010"/>
    <lineage>
        <taxon>Eukaryota</taxon>
        <taxon>Fungi</taxon>
        <taxon>Dikarya</taxon>
        <taxon>Basidiomycota</taxon>
        <taxon>Agaricomycotina</taxon>
        <taxon>Agaricomycetes</taxon>
        <taxon>Agaricomycetidae</taxon>
        <taxon>Agaricales</taxon>
        <taxon>Tricholomatineae</taxon>
        <taxon>Lyophyllaceae</taxon>
        <taxon>Tricholomella</taxon>
    </lineage>
</organism>
<gene>
    <name evidence="1" type="ORF">D9615_009228</name>
</gene>
<dbReference type="InterPro" id="IPR036047">
    <property type="entry name" value="F-box-like_dom_sf"/>
</dbReference>
<sequence length="587" mass="65143">MPLQGDDDGLNNISNTLLHTNHRCDSAQVRSVNAMIVQRSDNIKAIDHNVWSIQLKINELMNSIKALKEARLQEKKEISCCEYILSPIRLLPHELLMKIFKYTVTVCHPSRSSKSPLALTHVCSTWRNVLSGSDFWNELELFVMPSTKASPGVFSERVASWYGHSSSSHPLRLSVWIGGTPKDFDVQADLSQSIAAFSPRFVKLSLNFEFGNYDALAPFLCLPSDSLPALESLCLLAGTNEEAVEPGDTPPLLPPTAVFAAAPRLHTLYLSVPSRLLTDLTRLCLPWTQLTHLIIANAITLSAFTHVLFQCAPRLRSARFACISIAADHSDPAPRPPRLPSVPQTFPCLEHLSLSVLFCATRPGTPSILNVLQLLRLPNLQTIKVSSEYDTFPAYALLHHLAEPGSTAYGRAFSLKEIVLCHVKMEAAELVEILGRFTGVEKLGLFVRSASPNVILRRMKEMGWLLHLREFSFVFLPEDAEGKDMRGVGKDFGALVAEWTKCGGGRRLQKAGLYAFGDLGQEVVRAMAEDVRAAALFGDAEYGTSVLGDDRVRAHAVREPRLDLEVEMKHYFDDVTTMFGFSDEELY</sequence>
<dbReference type="EMBL" id="JAACJP010000043">
    <property type="protein sequence ID" value="KAF5372315.1"/>
    <property type="molecule type" value="Genomic_DNA"/>
</dbReference>
<evidence type="ECO:0000313" key="2">
    <source>
        <dbReference type="Proteomes" id="UP000565441"/>
    </source>
</evidence>
<evidence type="ECO:0000313" key="1">
    <source>
        <dbReference type="EMBL" id="KAF5372315.1"/>
    </source>
</evidence>
<protein>
    <recommendedName>
        <fullName evidence="3">F-box domain-containing protein</fullName>
    </recommendedName>
</protein>
<evidence type="ECO:0008006" key="3">
    <source>
        <dbReference type="Google" id="ProtNLM"/>
    </source>
</evidence>
<keyword evidence="2" id="KW-1185">Reference proteome</keyword>
<dbReference type="Gene3D" id="1.20.1280.50">
    <property type="match status" value="1"/>
</dbReference>
<reference evidence="1 2" key="1">
    <citation type="journal article" date="2020" name="ISME J.">
        <title>Uncovering the hidden diversity of litter-decomposition mechanisms in mushroom-forming fungi.</title>
        <authorList>
            <person name="Floudas D."/>
            <person name="Bentzer J."/>
            <person name="Ahren D."/>
            <person name="Johansson T."/>
            <person name="Persson P."/>
            <person name="Tunlid A."/>
        </authorList>
    </citation>
    <scope>NUCLEOTIDE SEQUENCE [LARGE SCALE GENOMIC DNA]</scope>
    <source>
        <strain evidence="1 2">CBS 661.87</strain>
    </source>
</reference>
<dbReference type="SUPFAM" id="SSF52047">
    <property type="entry name" value="RNI-like"/>
    <property type="match status" value="1"/>
</dbReference>
<accession>A0A8H5GWW5</accession>
<dbReference type="AlphaFoldDB" id="A0A8H5GWW5"/>
<dbReference type="OrthoDB" id="3365698at2759"/>
<comment type="caution">
    <text evidence="1">The sequence shown here is derived from an EMBL/GenBank/DDBJ whole genome shotgun (WGS) entry which is preliminary data.</text>
</comment>
<dbReference type="Gene3D" id="3.80.10.10">
    <property type="entry name" value="Ribonuclease Inhibitor"/>
    <property type="match status" value="1"/>
</dbReference>
<dbReference type="Proteomes" id="UP000565441">
    <property type="component" value="Unassembled WGS sequence"/>
</dbReference>
<dbReference type="SUPFAM" id="SSF81383">
    <property type="entry name" value="F-box domain"/>
    <property type="match status" value="1"/>
</dbReference>
<dbReference type="InterPro" id="IPR032675">
    <property type="entry name" value="LRR_dom_sf"/>
</dbReference>
<proteinExistence type="predicted"/>